<dbReference type="EMBL" id="AP018203">
    <property type="protein sequence ID" value="BAY55897.1"/>
    <property type="molecule type" value="Genomic_DNA"/>
</dbReference>
<evidence type="ECO:0000313" key="1">
    <source>
        <dbReference type="EMBL" id="BAY55897.1"/>
    </source>
</evidence>
<keyword evidence="2" id="KW-1185">Reference proteome</keyword>
<gene>
    <name evidence="1" type="ORF">NIES2135_27220</name>
</gene>
<protein>
    <submittedName>
        <fullName evidence="1">Uncharacterized protein</fullName>
    </submittedName>
</protein>
<organism evidence="1 2">
    <name type="scientific">Leptolyngbya boryana NIES-2135</name>
    <dbReference type="NCBI Taxonomy" id="1973484"/>
    <lineage>
        <taxon>Bacteria</taxon>
        <taxon>Bacillati</taxon>
        <taxon>Cyanobacteriota</taxon>
        <taxon>Cyanophyceae</taxon>
        <taxon>Leptolyngbyales</taxon>
        <taxon>Leptolyngbyaceae</taxon>
        <taxon>Leptolyngbya group</taxon>
        <taxon>Leptolyngbya</taxon>
    </lineage>
</organism>
<proteinExistence type="predicted"/>
<dbReference type="AlphaFoldDB" id="A0A1Z4JH96"/>
<evidence type="ECO:0000313" key="2">
    <source>
        <dbReference type="Proteomes" id="UP000217895"/>
    </source>
</evidence>
<dbReference type="Proteomes" id="UP000217895">
    <property type="component" value="Chromosome"/>
</dbReference>
<name>A0A1Z4JH96_LEPBY</name>
<sequence>MGEAKRRKQLDPDFGNPPIRLKIFEVGSIEYETAMTQARERLGGTAFQNLTGVLFYLFSATDNSGSSFLGYAHPTVNNRKIYVDLLLLLENKDSKKQVQPWWRKVEAIAAEKIAERVKADIDDAEIVLVKEGNP</sequence>
<accession>A0A1Z4JH96</accession>
<reference evidence="1 2" key="1">
    <citation type="submission" date="2017-06" db="EMBL/GenBank/DDBJ databases">
        <title>Genome sequencing of cyanobaciteial culture collection at National Institute for Environmental Studies (NIES).</title>
        <authorList>
            <person name="Hirose Y."/>
            <person name="Shimura Y."/>
            <person name="Fujisawa T."/>
            <person name="Nakamura Y."/>
            <person name="Kawachi M."/>
        </authorList>
    </citation>
    <scope>NUCLEOTIDE SEQUENCE [LARGE SCALE GENOMIC DNA]</scope>
    <source>
        <strain evidence="1 2">NIES-2135</strain>
    </source>
</reference>